<accession>A0A3D9VCV6</accession>
<protein>
    <recommendedName>
        <fullName evidence="4">Lipoprotein</fullName>
    </recommendedName>
</protein>
<dbReference type="EMBL" id="QTUC01000001">
    <property type="protein sequence ID" value="REF35131.1"/>
    <property type="molecule type" value="Genomic_DNA"/>
</dbReference>
<proteinExistence type="predicted"/>
<dbReference type="AlphaFoldDB" id="A0A3D9VCV6"/>
<dbReference type="Proteomes" id="UP000256485">
    <property type="component" value="Unassembled WGS sequence"/>
</dbReference>
<evidence type="ECO:0000256" key="1">
    <source>
        <dbReference type="SAM" id="MobiDB-lite"/>
    </source>
</evidence>
<gene>
    <name evidence="2" type="ORF">DFJ64_0502</name>
</gene>
<evidence type="ECO:0008006" key="4">
    <source>
        <dbReference type="Google" id="ProtNLM"/>
    </source>
</evidence>
<name>A0A3D9VCV6_THECX</name>
<evidence type="ECO:0000313" key="2">
    <source>
        <dbReference type="EMBL" id="REF35131.1"/>
    </source>
</evidence>
<comment type="caution">
    <text evidence="2">The sequence shown here is derived from an EMBL/GenBank/DDBJ whole genome shotgun (WGS) entry which is preliminary data.</text>
</comment>
<keyword evidence="3" id="KW-1185">Reference proteome</keyword>
<sequence>MGAGILAAFFTVASGCHVQPFFDEPPGSRDAVPQPKRQVANSERQTREVFHP</sequence>
<evidence type="ECO:0000313" key="3">
    <source>
        <dbReference type="Proteomes" id="UP000256485"/>
    </source>
</evidence>
<reference evidence="2 3" key="1">
    <citation type="submission" date="2018-08" db="EMBL/GenBank/DDBJ databases">
        <title>Sequencing the genomes of 1000 actinobacteria strains.</title>
        <authorList>
            <person name="Klenk H.-P."/>
        </authorList>
    </citation>
    <scope>NUCLEOTIDE SEQUENCE [LARGE SCALE GENOMIC DNA]</scope>
    <source>
        <strain evidence="2 3">DSM 22891</strain>
    </source>
</reference>
<organism evidence="2 3">
    <name type="scientific">Thermasporomyces composti</name>
    <dbReference type="NCBI Taxonomy" id="696763"/>
    <lineage>
        <taxon>Bacteria</taxon>
        <taxon>Bacillati</taxon>
        <taxon>Actinomycetota</taxon>
        <taxon>Actinomycetes</taxon>
        <taxon>Propionibacteriales</taxon>
        <taxon>Nocardioidaceae</taxon>
        <taxon>Thermasporomyces</taxon>
    </lineage>
</organism>
<feature type="region of interest" description="Disordered" evidence="1">
    <location>
        <begin position="24"/>
        <end position="52"/>
    </location>
</feature>